<reference evidence="8" key="1">
    <citation type="submission" date="2022-01" db="EMBL/GenBank/DDBJ databases">
        <authorList>
            <person name="King R."/>
        </authorList>
    </citation>
    <scope>NUCLEOTIDE SEQUENCE</scope>
</reference>
<evidence type="ECO:0000313" key="9">
    <source>
        <dbReference type="Proteomes" id="UP001153737"/>
    </source>
</evidence>
<dbReference type="GO" id="GO:0045666">
    <property type="term" value="P:positive regulation of neuron differentiation"/>
    <property type="evidence" value="ECO:0007669"/>
    <property type="project" value="InterPro"/>
</dbReference>
<dbReference type="InterPro" id="IPR037496">
    <property type="entry name" value="BEND6-like"/>
</dbReference>
<dbReference type="PANTHER" id="PTHR35346:SF1">
    <property type="entry name" value="BEN DOMAIN-CONTAINING PROTEIN 6"/>
    <property type="match status" value="1"/>
</dbReference>
<keyword evidence="3" id="KW-0805">Transcription regulation</keyword>
<dbReference type="Gene3D" id="1.10.10.2590">
    <property type="entry name" value="BEN domain"/>
    <property type="match status" value="1"/>
</dbReference>
<evidence type="ECO:0000259" key="7">
    <source>
        <dbReference type="PROSITE" id="PS51457"/>
    </source>
</evidence>
<keyword evidence="9" id="KW-1185">Reference proteome</keyword>
<dbReference type="SMART" id="SM01025">
    <property type="entry name" value="BEN"/>
    <property type="match status" value="1"/>
</dbReference>
<dbReference type="GO" id="GO:0003677">
    <property type="term" value="F:DNA binding"/>
    <property type="evidence" value="ECO:0007669"/>
    <property type="project" value="InterPro"/>
</dbReference>
<dbReference type="InterPro" id="IPR018379">
    <property type="entry name" value="BEN_domain"/>
</dbReference>
<keyword evidence="5" id="KW-0539">Nucleus</keyword>
<dbReference type="Pfam" id="PF10523">
    <property type="entry name" value="BEN"/>
    <property type="match status" value="1"/>
</dbReference>
<dbReference type="OrthoDB" id="8186171at2759"/>
<dbReference type="GO" id="GO:0005634">
    <property type="term" value="C:nucleus"/>
    <property type="evidence" value="ECO:0007669"/>
    <property type="project" value="UniProtKB-SubCell"/>
</dbReference>
<gene>
    <name evidence="8" type="ORF">PHAECO_LOCUS5157</name>
</gene>
<sequence>MSSVPVAVTPHKIINRRSLNDSSNLDVSDCLDLSIKEFFVIMFYPDSDPGNEYEIRSEKDLVDTWDVLEKGVTVIVKFGNAKVQGTVLAVSDDIEYLESNFLMITEEHQDMVIRATIREHIKNETISNDKPIICFFDKGTQTERTKVAKTNTSNEDYLELKKKYEELKSDFDKFTSLFSDVKLNLEDTMAKLQGFNIGKNNNGHFSYSPVSSSTHEKVLKPIENISDNVDCFNKMIQIGSSGTKIAKSTYDSINWNSYTAATRKLLITLFPRKVLATHSLTGKPSPAFLTSDKQKKMRLDATIISDIVELISKNCKVSESLVRNVITTKCADENKMYRKRMQKRRQSDAENDIDENEKTNI</sequence>
<comment type="subcellular location">
    <subcellularLocation>
        <location evidence="1">Nucleus</location>
    </subcellularLocation>
</comment>
<dbReference type="GO" id="GO:0003714">
    <property type="term" value="F:transcription corepressor activity"/>
    <property type="evidence" value="ECO:0007669"/>
    <property type="project" value="InterPro"/>
</dbReference>
<accession>A0A9P0DGV0</accession>
<evidence type="ECO:0000256" key="3">
    <source>
        <dbReference type="ARBA" id="ARBA00023015"/>
    </source>
</evidence>
<evidence type="ECO:0000256" key="1">
    <source>
        <dbReference type="ARBA" id="ARBA00004123"/>
    </source>
</evidence>
<keyword evidence="2" id="KW-0678">Repressor</keyword>
<proteinExistence type="predicted"/>
<dbReference type="PROSITE" id="PS51457">
    <property type="entry name" value="BEN"/>
    <property type="match status" value="1"/>
</dbReference>
<protein>
    <recommendedName>
        <fullName evidence="7">BEN domain-containing protein</fullName>
    </recommendedName>
</protein>
<dbReference type="PANTHER" id="PTHR35346">
    <property type="entry name" value="BEN DOMAIN-CONTAINING PROTEIN 6"/>
    <property type="match status" value="1"/>
</dbReference>
<evidence type="ECO:0000256" key="4">
    <source>
        <dbReference type="ARBA" id="ARBA00023163"/>
    </source>
</evidence>
<feature type="domain" description="BEN" evidence="7">
    <location>
        <begin position="240"/>
        <end position="337"/>
    </location>
</feature>
<feature type="region of interest" description="Disordered" evidence="6">
    <location>
        <begin position="337"/>
        <end position="361"/>
    </location>
</feature>
<reference evidence="8" key="2">
    <citation type="submission" date="2022-10" db="EMBL/GenBank/DDBJ databases">
        <authorList>
            <consortium name="ENA_rothamsted_submissions"/>
            <consortium name="culmorum"/>
            <person name="King R."/>
        </authorList>
    </citation>
    <scope>NUCLEOTIDE SEQUENCE</scope>
</reference>
<organism evidence="8 9">
    <name type="scientific">Phaedon cochleariae</name>
    <name type="common">Mustard beetle</name>
    <dbReference type="NCBI Taxonomy" id="80249"/>
    <lineage>
        <taxon>Eukaryota</taxon>
        <taxon>Metazoa</taxon>
        <taxon>Ecdysozoa</taxon>
        <taxon>Arthropoda</taxon>
        <taxon>Hexapoda</taxon>
        <taxon>Insecta</taxon>
        <taxon>Pterygota</taxon>
        <taxon>Neoptera</taxon>
        <taxon>Endopterygota</taxon>
        <taxon>Coleoptera</taxon>
        <taxon>Polyphaga</taxon>
        <taxon>Cucujiformia</taxon>
        <taxon>Chrysomeloidea</taxon>
        <taxon>Chrysomelidae</taxon>
        <taxon>Chrysomelinae</taxon>
        <taxon>Chrysomelini</taxon>
        <taxon>Phaedon</taxon>
    </lineage>
</organism>
<evidence type="ECO:0000256" key="5">
    <source>
        <dbReference type="ARBA" id="ARBA00023242"/>
    </source>
</evidence>
<dbReference type="GO" id="GO:0045746">
    <property type="term" value="P:negative regulation of Notch signaling pathway"/>
    <property type="evidence" value="ECO:0007669"/>
    <property type="project" value="InterPro"/>
</dbReference>
<evidence type="ECO:0000313" key="8">
    <source>
        <dbReference type="EMBL" id="CAH1154720.1"/>
    </source>
</evidence>
<dbReference type="AlphaFoldDB" id="A0A9P0DGV0"/>
<evidence type="ECO:0000256" key="6">
    <source>
        <dbReference type="SAM" id="MobiDB-lite"/>
    </source>
</evidence>
<name>A0A9P0DGV0_PHACE</name>
<evidence type="ECO:0000256" key="2">
    <source>
        <dbReference type="ARBA" id="ARBA00022491"/>
    </source>
</evidence>
<dbReference type="EMBL" id="OU896722">
    <property type="protein sequence ID" value="CAH1154720.1"/>
    <property type="molecule type" value="Genomic_DNA"/>
</dbReference>
<keyword evidence="4" id="KW-0804">Transcription</keyword>
<dbReference type="Proteomes" id="UP001153737">
    <property type="component" value="Chromosome 16"/>
</dbReference>